<dbReference type="InterPro" id="IPR010328">
    <property type="entry name" value="DUF928"/>
</dbReference>
<feature type="compositionally biased region" description="Low complexity" evidence="1">
    <location>
        <begin position="274"/>
        <end position="295"/>
    </location>
</feature>
<protein>
    <recommendedName>
        <fullName evidence="4">DUF928 domain-containing protein</fullName>
    </recommendedName>
</protein>
<name>A0A0P7ZRE6_9CYAN</name>
<evidence type="ECO:0000313" key="3">
    <source>
        <dbReference type="Proteomes" id="UP000050465"/>
    </source>
</evidence>
<evidence type="ECO:0000313" key="2">
    <source>
        <dbReference type="EMBL" id="KPQ37737.1"/>
    </source>
</evidence>
<dbReference type="Pfam" id="PF06051">
    <property type="entry name" value="DUF928"/>
    <property type="match status" value="1"/>
</dbReference>
<proteinExistence type="predicted"/>
<comment type="caution">
    <text evidence="2">The sequence shown here is derived from an EMBL/GenBank/DDBJ whole genome shotgun (WGS) entry which is preliminary data.</text>
</comment>
<dbReference type="STRING" id="1666911.HLUCCA11_01390"/>
<feature type="region of interest" description="Disordered" evidence="1">
    <location>
        <begin position="51"/>
        <end position="75"/>
    </location>
</feature>
<dbReference type="Proteomes" id="UP000050465">
    <property type="component" value="Unassembled WGS sequence"/>
</dbReference>
<sequence length="336" mass="36059">MTSASFSLWSTMKALLPLTAFSTMATIVLAAFWPLRPAIAQQLPTLPLQFDPTQLVNPGRPGGRRRGGASRGGCPADSDLTAIAAASRQTVRALDVDIPVETVGSLTSLARPNLLFYLPVPLSERTRTLVVIKSEQGAVLYEGQLSGETDRAGVVSVPLPVDLAPGNRYEWFLTVDCGEGEQTSVNGWIANRAIDPSLQRSLRQATPRNRAALYADAGFLQDTLSELAALRLANPDDEPLAQYWVSLLNLLELSDIAIASLLDCCQLTDISDISETSETSETSEISPSSPNNSPDEASEETSGETAKETAGETAEETTETEPAETRTILQRARDRG</sequence>
<feature type="region of interest" description="Disordered" evidence="1">
    <location>
        <begin position="274"/>
        <end position="336"/>
    </location>
</feature>
<dbReference type="EMBL" id="LJZR01000001">
    <property type="protein sequence ID" value="KPQ37737.1"/>
    <property type="molecule type" value="Genomic_DNA"/>
</dbReference>
<dbReference type="AlphaFoldDB" id="A0A0P7ZRE6"/>
<evidence type="ECO:0008006" key="4">
    <source>
        <dbReference type="Google" id="ProtNLM"/>
    </source>
</evidence>
<reference evidence="2 3" key="1">
    <citation type="submission" date="2015-09" db="EMBL/GenBank/DDBJ databases">
        <title>Identification and resolution of microdiversity through metagenomic sequencing of parallel consortia.</title>
        <authorList>
            <person name="Nelson W.C."/>
            <person name="Romine M.F."/>
            <person name="Lindemann S.R."/>
        </authorList>
    </citation>
    <scope>NUCLEOTIDE SEQUENCE [LARGE SCALE GENOMIC DNA]</scope>
    <source>
        <strain evidence="2">Ana</strain>
    </source>
</reference>
<organism evidence="2 3">
    <name type="scientific">Phormidesmis priestleyi Ana</name>
    <dbReference type="NCBI Taxonomy" id="1666911"/>
    <lineage>
        <taxon>Bacteria</taxon>
        <taxon>Bacillati</taxon>
        <taxon>Cyanobacteriota</taxon>
        <taxon>Cyanophyceae</taxon>
        <taxon>Leptolyngbyales</taxon>
        <taxon>Leptolyngbyaceae</taxon>
        <taxon>Phormidesmis</taxon>
    </lineage>
</organism>
<gene>
    <name evidence="2" type="ORF">HLUCCA11_01390</name>
</gene>
<accession>A0A0P7ZRE6</accession>
<feature type="compositionally biased region" description="Acidic residues" evidence="1">
    <location>
        <begin position="313"/>
        <end position="322"/>
    </location>
</feature>
<evidence type="ECO:0000256" key="1">
    <source>
        <dbReference type="SAM" id="MobiDB-lite"/>
    </source>
</evidence>